<evidence type="ECO:0000313" key="3">
    <source>
        <dbReference type="Proteomes" id="UP000076630"/>
    </source>
</evidence>
<name>A0A161S916_9FLAO</name>
<dbReference type="CDD" id="cd00093">
    <property type="entry name" value="HTH_XRE"/>
    <property type="match status" value="1"/>
</dbReference>
<keyword evidence="3" id="KW-1185">Reference proteome</keyword>
<dbReference type="GO" id="GO:0003677">
    <property type="term" value="F:DNA binding"/>
    <property type="evidence" value="ECO:0007669"/>
    <property type="project" value="InterPro"/>
</dbReference>
<dbReference type="InterPro" id="IPR001387">
    <property type="entry name" value="Cro/C1-type_HTH"/>
</dbReference>
<protein>
    <submittedName>
        <fullName evidence="2">XRE family transcriptional regulator</fullName>
    </submittedName>
</protein>
<dbReference type="Gene3D" id="1.10.260.40">
    <property type="entry name" value="lambda repressor-like DNA-binding domains"/>
    <property type="match status" value="1"/>
</dbReference>
<accession>A0A161S916</accession>
<dbReference type="Proteomes" id="UP000076630">
    <property type="component" value="Unassembled WGS sequence"/>
</dbReference>
<dbReference type="AlphaFoldDB" id="A0A161S916"/>
<dbReference type="PROSITE" id="PS50943">
    <property type="entry name" value="HTH_CROC1"/>
    <property type="match status" value="1"/>
</dbReference>
<gene>
    <name evidence="2" type="ORF">AV926_16120</name>
</gene>
<dbReference type="InterPro" id="IPR010982">
    <property type="entry name" value="Lambda_DNA-bd_dom_sf"/>
</dbReference>
<evidence type="ECO:0000259" key="1">
    <source>
        <dbReference type="PROSITE" id="PS50943"/>
    </source>
</evidence>
<dbReference type="Pfam" id="PF01381">
    <property type="entry name" value="HTH_3"/>
    <property type="match status" value="1"/>
</dbReference>
<dbReference type="SUPFAM" id="SSF47413">
    <property type="entry name" value="lambda repressor-like DNA-binding domains"/>
    <property type="match status" value="1"/>
</dbReference>
<comment type="caution">
    <text evidence="2">The sequence shown here is derived from an EMBL/GenBank/DDBJ whole genome shotgun (WGS) entry which is preliminary data.</text>
</comment>
<proteinExistence type="predicted"/>
<feature type="domain" description="HTH cro/C1-type" evidence="1">
    <location>
        <begin position="14"/>
        <end position="69"/>
    </location>
</feature>
<evidence type="ECO:0000313" key="2">
    <source>
        <dbReference type="EMBL" id="KZE76185.1"/>
    </source>
</evidence>
<dbReference type="EMBL" id="LQNU01000078">
    <property type="protein sequence ID" value="KZE76185.1"/>
    <property type="molecule type" value="Genomic_DNA"/>
</dbReference>
<reference evidence="2 3" key="1">
    <citation type="submission" date="2016-01" db="EMBL/GenBank/DDBJ databases">
        <title>Whole genome sequencing of Myroides marinus L41.</title>
        <authorList>
            <person name="Hong K.W."/>
        </authorList>
    </citation>
    <scope>NUCLEOTIDE SEQUENCE [LARGE SCALE GENOMIC DNA]</scope>
    <source>
        <strain evidence="2 3">L41</strain>
    </source>
</reference>
<organism evidence="2 3">
    <name type="scientific">Myroides marinus</name>
    <dbReference type="NCBI Taxonomy" id="703342"/>
    <lineage>
        <taxon>Bacteria</taxon>
        <taxon>Pseudomonadati</taxon>
        <taxon>Bacteroidota</taxon>
        <taxon>Flavobacteriia</taxon>
        <taxon>Flavobacteriales</taxon>
        <taxon>Flavobacteriaceae</taxon>
        <taxon>Myroides</taxon>
    </lineage>
</organism>
<dbReference type="SMART" id="SM00530">
    <property type="entry name" value="HTH_XRE"/>
    <property type="match status" value="1"/>
</dbReference>
<sequence>MEKEQILKKFGEHIKRIRESADLSQDDVVLNGNRITKATVSDIENGKRNFSFTTLIDLAKGLGKTPKELLDIDLEK</sequence>